<organism evidence="1 2">
    <name type="scientific">Peronosclerospora sorghi</name>
    <dbReference type="NCBI Taxonomy" id="230839"/>
    <lineage>
        <taxon>Eukaryota</taxon>
        <taxon>Sar</taxon>
        <taxon>Stramenopiles</taxon>
        <taxon>Oomycota</taxon>
        <taxon>Peronosporomycetes</taxon>
        <taxon>Peronosporales</taxon>
        <taxon>Peronosporaceae</taxon>
        <taxon>Peronosclerospora</taxon>
    </lineage>
</organism>
<name>A0ACC0WHU0_9STRA</name>
<gene>
    <name evidence="1" type="ORF">PsorP6_011728</name>
</gene>
<comment type="caution">
    <text evidence="1">The sequence shown here is derived from an EMBL/GenBank/DDBJ whole genome shotgun (WGS) entry which is preliminary data.</text>
</comment>
<accession>A0ACC0WHU0</accession>
<proteinExistence type="predicted"/>
<evidence type="ECO:0000313" key="1">
    <source>
        <dbReference type="EMBL" id="KAI9918322.1"/>
    </source>
</evidence>
<protein>
    <submittedName>
        <fullName evidence="1">Uncharacterized protein</fullName>
    </submittedName>
</protein>
<dbReference type="Proteomes" id="UP001163321">
    <property type="component" value="Chromosome 12"/>
</dbReference>
<reference evidence="1 2" key="1">
    <citation type="journal article" date="2022" name="bioRxiv">
        <title>The genome of the oomycete Peronosclerospora sorghi, a cosmopolitan pathogen of maize and sorghum, is inflated with dispersed pseudogenes.</title>
        <authorList>
            <person name="Fletcher K."/>
            <person name="Martin F."/>
            <person name="Isakeit T."/>
            <person name="Cavanaugh K."/>
            <person name="Magill C."/>
            <person name="Michelmore R."/>
        </authorList>
    </citation>
    <scope>NUCLEOTIDE SEQUENCE [LARGE SCALE GENOMIC DNA]</scope>
    <source>
        <strain evidence="1">P6</strain>
    </source>
</reference>
<dbReference type="EMBL" id="CM047591">
    <property type="protein sequence ID" value="KAI9918322.1"/>
    <property type="molecule type" value="Genomic_DNA"/>
</dbReference>
<sequence length="79" mass="7822">MLRFEHVSNRFGCRGGTLNVTGALAATDSAAMDSAASGTSAARSPAATGTSAARGPAGTLPTFPELNSLAGRATLLVKD</sequence>
<keyword evidence="2" id="KW-1185">Reference proteome</keyword>
<evidence type="ECO:0000313" key="2">
    <source>
        <dbReference type="Proteomes" id="UP001163321"/>
    </source>
</evidence>